<evidence type="ECO:0000313" key="1">
    <source>
        <dbReference type="EMBL" id="RNA04057.1"/>
    </source>
</evidence>
<protein>
    <submittedName>
        <fullName evidence="1">Uncharacterized protein</fullName>
    </submittedName>
</protein>
<sequence length="92" mass="10929">MKILLKLFQSLSQHNVDIFQLYRVLLLIAQYFERYTLARYCMQLNQKLILSACIPYHLPHVNPTLLINQCIYRVSLVLSAVFIAKWARDFKI</sequence>
<name>A0A3M7PY54_BRAPC</name>
<dbReference type="Proteomes" id="UP000276133">
    <property type="component" value="Unassembled WGS sequence"/>
</dbReference>
<comment type="caution">
    <text evidence="1">The sequence shown here is derived from an EMBL/GenBank/DDBJ whole genome shotgun (WGS) entry which is preliminary data.</text>
</comment>
<keyword evidence="2" id="KW-1185">Reference proteome</keyword>
<accession>A0A3M7PY54</accession>
<proteinExistence type="predicted"/>
<gene>
    <name evidence="1" type="ORF">BpHYR1_038169</name>
</gene>
<dbReference type="EMBL" id="REGN01008247">
    <property type="protein sequence ID" value="RNA04057.1"/>
    <property type="molecule type" value="Genomic_DNA"/>
</dbReference>
<dbReference type="AlphaFoldDB" id="A0A3M7PY54"/>
<evidence type="ECO:0000313" key="2">
    <source>
        <dbReference type="Proteomes" id="UP000276133"/>
    </source>
</evidence>
<reference evidence="1 2" key="1">
    <citation type="journal article" date="2018" name="Sci. Rep.">
        <title>Genomic signatures of local adaptation to the degree of environmental predictability in rotifers.</title>
        <authorList>
            <person name="Franch-Gras L."/>
            <person name="Hahn C."/>
            <person name="Garcia-Roger E.M."/>
            <person name="Carmona M.J."/>
            <person name="Serra M."/>
            <person name="Gomez A."/>
        </authorList>
    </citation>
    <scope>NUCLEOTIDE SEQUENCE [LARGE SCALE GENOMIC DNA]</scope>
    <source>
        <strain evidence="1">HYR1</strain>
    </source>
</reference>
<organism evidence="1 2">
    <name type="scientific">Brachionus plicatilis</name>
    <name type="common">Marine rotifer</name>
    <name type="synonym">Brachionus muelleri</name>
    <dbReference type="NCBI Taxonomy" id="10195"/>
    <lineage>
        <taxon>Eukaryota</taxon>
        <taxon>Metazoa</taxon>
        <taxon>Spiralia</taxon>
        <taxon>Gnathifera</taxon>
        <taxon>Rotifera</taxon>
        <taxon>Eurotatoria</taxon>
        <taxon>Monogononta</taxon>
        <taxon>Pseudotrocha</taxon>
        <taxon>Ploima</taxon>
        <taxon>Brachionidae</taxon>
        <taxon>Brachionus</taxon>
    </lineage>
</organism>